<dbReference type="PANTHER" id="PTHR12573">
    <property type="entry name" value="AT09986P-RELATED"/>
    <property type="match status" value="1"/>
</dbReference>
<feature type="compositionally biased region" description="Polar residues" evidence="2">
    <location>
        <begin position="88"/>
        <end position="134"/>
    </location>
</feature>
<feature type="compositionally biased region" description="Polar residues" evidence="2">
    <location>
        <begin position="229"/>
        <end position="238"/>
    </location>
</feature>
<evidence type="ECO:0000256" key="2">
    <source>
        <dbReference type="SAM" id="MobiDB-lite"/>
    </source>
</evidence>
<feature type="compositionally biased region" description="Basic residues" evidence="2">
    <location>
        <begin position="152"/>
        <end position="165"/>
    </location>
</feature>
<feature type="domain" description="SAM" evidence="3">
    <location>
        <begin position="15"/>
        <end position="74"/>
    </location>
</feature>
<feature type="compositionally biased region" description="Pro residues" evidence="2">
    <location>
        <begin position="180"/>
        <end position="193"/>
    </location>
</feature>
<feature type="compositionally biased region" description="Polar residues" evidence="2">
    <location>
        <begin position="68"/>
        <end position="78"/>
    </location>
</feature>
<evidence type="ECO:0000313" key="4">
    <source>
        <dbReference type="EMBL" id="EDO28072.1"/>
    </source>
</evidence>
<organism evidence="4 5">
    <name type="scientific">Nematostella vectensis</name>
    <name type="common">Starlet sea anemone</name>
    <dbReference type="NCBI Taxonomy" id="45351"/>
    <lineage>
        <taxon>Eukaryota</taxon>
        <taxon>Metazoa</taxon>
        <taxon>Cnidaria</taxon>
        <taxon>Anthozoa</taxon>
        <taxon>Hexacorallia</taxon>
        <taxon>Actiniaria</taxon>
        <taxon>Edwardsiidae</taxon>
        <taxon>Nematostella</taxon>
    </lineage>
</organism>
<name>A7T7H9_NEMVE</name>
<evidence type="ECO:0000256" key="1">
    <source>
        <dbReference type="SAM" id="Coils"/>
    </source>
</evidence>
<dbReference type="InterPro" id="IPR001660">
    <property type="entry name" value="SAM"/>
</dbReference>
<dbReference type="EMBL" id="DS472076">
    <property type="protein sequence ID" value="EDO28072.1"/>
    <property type="molecule type" value="Genomic_DNA"/>
</dbReference>
<dbReference type="PANTHER" id="PTHR12573:SF4">
    <property type="entry name" value="AT09986P-RELATED"/>
    <property type="match status" value="1"/>
</dbReference>
<evidence type="ECO:0000313" key="5">
    <source>
        <dbReference type="Proteomes" id="UP000001593"/>
    </source>
</evidence>
<feature type="coiled-coil region" evidence="1">
    <location>
        <begin position="248"/>
        <end position="275"/>
    </location>
</feature>
<dbReference type="PROSITE" id="PS50105">
    <property type="entry name" value="SAM_DOMAIN"/>
    <property type="match status" value="1"/>
</dbReference>
<feature type="compositionally biased region" description="Polar residues" evidence="2">
    <location>
        <begin position="195"/>
        <end position="209"/>
    </location>
</feature>
<feature type="region of interest" description="Disordered" evidence="2">
    <location>
        <begin position="68"/>
        <end position="239"/>
    </location>
</feature>
<protein>
    <recommendedName>
        <fullName evidence="3">SAM domain-containing protein</fullName>
    </recommendedName>
</protein>
<feature type="compositionally biased region" description="Basic and acidic residues" evidence="2">
    <location>
        <begin position="213"/>
        <end position="228"/>
    </location>
</feature>
<gene>
    <name evidence="4" type="ORF">NEMVEDRAFT_v1g223381</name>
</gene>
<evidence type="ECO:0000259" key="3">
    <source>
        <dbReference type="PROSITE" id="PS50105"/>
    </source>
</evidence>
<dbReference type="AlphaFoldDB" id="A7T7H9"/>
<sequence>PKKLMPFHKIPLGDWTEEDAREWLDFVGLGHFREQFKDALETANEQDKEKILAVYSALRSPNLSGIELAQTSTGSSSPRDSDAGYHLSSDTASLASSVTASDDISHQGSTEVLSTQAPIFPPQSYQTPRTTSSSEKGKARAGRSGKEDSRVKEKKKRKNKDKKSKCTTSPQPYPETKSRAPPPPIHPAPPAAPPSSTVWYTAGTSSEASSLHGDQDSLTDEHPDHTSEENLTFQASPETNKELDDVLMEALRNDLQIQKMEIQRKDGRIDDLERKLTKTVCMRMRCGC</sequence>
<reference evidence="4 5" key="1">
    <citation type="journal article" date="2007" name="Science">
        <title>Sea anemone genome reveals ancestral eumetazoan gene repertoire and genomic organization.</title>
        <authorList>
            <person name="Putnam N.H."/>
            <person name="Srivastava M."/>
            <person name="Hellsten U."/>
            <person name="Dirks B."/>
            <person name="Chapman J."/>
            <person name="Salamov A."/>
            <person name="Terry A."/>
            <person name="Shapiro H."/>
            <person name="Lindquist E."/>
            <person name="Kapitonov V.V."/>
            <person name="Jurka J."/>
            <person name="Genikhovich G."/>
            <person name="Grigoriev I.V."/>
            <person name="Lucas S.M."/>
            <person name="Steele R.E."/>
            <person name="Finnerty J.R."/>
            <person name="Technau U."/>
            <person name="Martindale M.Q."/>
            <person name="Rokhsar D.S."/>
        </authorList>
    </citation>
    <scope>NUCLEOTIDE SEQUENCE [LARGE SCALE GENOMIC DNA]</scope>
    <source>
        <strain evidence="5">CH2 X CH6</strain>
    </source>
</reference>
<dbReference type="Proteomes" id="UP000001593">
    <property type="component" value="Unassembled WGS sequence"/>
</dbReference>
<dbReference type="InParanoid" id="A7T7H9"/>
<proteinExistence type="predicted"/>
<feature type="non-terminal residue" evidence="4">
    <location>
        <position position="288"/>
    </location>
</feature>
<keyword evidence="5" id="KW-1185">Reference proteome</keyword>
<dbReference type="HOGENOM" id="CLU_968306_0_0_1"/>
<keyword evidence="1" id="KW-0175">Coiled coil</keyword>
<accession>A7T7H9</accession>